<dbReference type="Pfam" id="PF07940">
    <property type="entry name" value="Hepar_II_III_C"/>
    <property type="match status" value="1"/>
</dbReference>
<keyword evidence="5" id="KW-1185">Reference proteome</keyword>
<keyword evidence="2" id="KW-0732">Signal</keyword>
<comment type="subcellular location">
    <subcellularLocation>
        <location evidence="1">Cell envelope</location>
    </subcellularLocation>
</comment>
<evidence type="ECO:0000259" key="3">
    <source>
        <dbReference type="Pfam" id="PF07940"/>
    </source>
</evidence>
<protein>
    <recommendedName>
        <fullName evidence="3">Heparinase II/III-like C-terminal domain-containing protein</fullName>
    </recommendedName>
</protein>
<accession>A0A6I1I124</accession>
<dbReference type="InterPro" id="IPR008929">
    <property type="entry name" value="Chondroitin_lyas"/>
</dbReference>
<dbReference type="GO" id="GO:0030313">
    <property type="term" value="C:cell envelope"/>
    <property type="evidence" value="ECO:0007669"/>
    <property type="project" value="UniProtKB-SubCell"/>
</dbReference>
<proteinExistence type="predicted"/>
<dbReference type="AlphaFoldDB" id="A0A6I1I124"/>
<feature type="domain" description="Heparinase II/III-like C-terminal" evidence="3">
    <location>
        <begin position="599"/>
        <end position="690"/>
    </location>
</feature>
<dbReference type="EMBL" id="WFLI01000037">
    <property type="protein sequence ID" value="KAB8061507.1"/>
    <property type="molecule type" value="Genomic_DNA"/>
</dbReference>
<reference evidence="4 5" key="1">
    <citation type="submission" date="2019-10" db="EMBL/GenBank/DDBJ databases">
        <title>Three novel species isolated from a subtropical stream in China.</title>
        <authorList>
            <person name="Lu H."/>
        </authorList>
    </citation>
    <scope>NUCLEOTIDE SEQUENCE [LARGE SCALE GENOMIC DNA]</scope>
    <source>
        <strain evidence="4 5">FT13W</strain>
    </source>
</reference>
<evidence type="ECO:0000313" key="5">
    <source>
        <dbReference type="Proteomes" id="UP000468717"/>
    </source>
</evidence>
<dbReference type="Gene3D" id="1.50.10.100">
    <property type="entry name" value="Chondroitin AC/alginate lyase"/>
    <property type="match status" value="1"/>
</dbReference>
<organism evidence="4 5">
    <name type="scientific">Janthinobacterium violaceinigrum</name>
    <dbReference type="NCBI Taxonomy" id="2654252"/>
    <lineage>
        <taxon>Bacteria</taxon>
        <taxon>Pseudomonadati</taxon>
        <taxon>Pseudomonadota</taxon>
        <taxon>Betaproteobacteria</taxon>
        <taxon>Burkholderiales</taxon>
        <taxon>Oxalobacteraceae</taxon>
        <taxon>Janthinobacterium</taxon>
    </lineage>
</organism>
<sequence length="1042" mass="112308">MLNQQTTLANARRSGLPFFSSKMAHAVSGMLFLLASSAMAQLPAPVKQGHPRLFANQASFDALKPQLPNLPAAFPAAGGSISLDLLAKRKDPLDNVDQAVFGEFSSTRNAFFIRHVDSYDVPVGAAADSIGFQVGFQVNGLPQYLSVARVDLKPDVWSTIQLSWNSQTHKIILKVNGIVVPIGWRTVDGTGATAPIEWKADGQITRIAMRRNETMRNFRLFDSGGQELWQAPAMDALLNNAWYDFVERVNGRVATIQACPLIPVSQPVPDLCNVATGSRGTIYESAQMLAMAYRLTGNAKYLDGALNYLDKLLVTPPVSGGEWSSGGRVGAMGILYDWLFAEMGARAVPDAVGFGTYRDLTAQRIKETIAADTGKGYENLYVSMCGYQPLYITSTSFDCKKKPVYEQWDRSESKPSIANFYISGHPFSAVNNATVGLLAIVDEHPEVLPMIETSYAHYEKGFLAARALISVDGGHHMGFAYGVSSIPERLLLWRSALENTGTAPLLQADWQSRLIYPYIYGLRHDGSFPASGDNFTTHVSGSLIGQLALGAVADTGDGVAGKFYRDHVLATRSSHAALIMERLLWPVQLPTAPLESLELSRHFRTSGQVLMRDTWDYANATLLEFKSTSFIAENHQHFDQNSFTLNYKAPLLLDTGLYEEYGSSHWWNYYTRSIAHNTLLIFDKNERFTRGENEFSNDGGQWFYAPKQGYPTIEEISPAGPNALDGIVRYENTPQYTYTSGNASKAYASSKLDMANGFVRNVLFLRSPSFWGKPVTVVFDSVRSKQALPATFLLHTAKDPVSAAAGVAALGNGQYQLGYQPGQERVVTVRNGGGMLTVQTILPLNASVRKVGGAQEGGNGCAQTDLVTGAAAGNGADCRFTVRRRQADGSYLWRNQTAAASAQQSSSTDVGAWRLEVTAPAAPALNAPEYFLHVLAVADNDGGAGPAAAPGATRLLAAANTEALLLGGQLHALFNRDAAPAARMDWVSTLASGAVIATGLKPGAHYALTSAPAASGYAWSLVEAAAGSGTHASSDQGVLSID</sequence>
<dbReference type="InterPro" id="IPR012480">
    <property type="entry name" value="Hepar_II_III_C"/>
</dbReference>
<feature type="chain" id="PRO_5026242650" description="Heparinase II/III-like C-terminal domain-containing protein" evidence="2">
    <location>
        <begin position="41"/>
        <end position="1042"/>
    </location>
</feature>
<evidence type="ECO:0000256" key="2">
    <source>
        <dbReference type="SAM" id="SignalP"/>
    </source>
</evidence>
<dbReference type="Proteomes" id="UP000468717">
    <property type="component" value="Unassembled WGS sequence"/>
</dbReference>
<comment type="caution">
    <text evidence="4">The sequence shown here is derived from an EMBL/GenBank/DDBJ whole genome shotgun (WGS) entry which is preliminary data.</text>
</comment>
<feature type="signal peptide" evidence="2">
    <location>
        <begin position="1"/>
        <end position="40"/>
    </location>
</feature>
<evidence type="ECO:0000313" key="4">
    <source>
        <dbReference type="EMBL" id="KAB8061507.1"/>
    </source>
</evidence>
<gene>
    <name evidence="4" type="ORF">GCN75_23520</name>
</gene>
<evidence type="ECO:0000256" key="1">
    <source>
        <dbReference type="ARBA" id="ARBA00004196"/>
    </source>
</evidence>
<dbReference type="Gene3D" id="2.70.98.70">
    <property type="match status" value="1"/>
</dbReference>
<dbReference type="GO" id="GO:0016829">
    <property type="term" value="F:lyase activity"/>
    <property type="evidence" value="ECO:0007669"/>
    <property type="project" value="InterPro"/>
</dbReference>
<name>A0A6I1I124_9BURK</name>